<keyword evidence="2" id="KW-1185">Reference proteome</keyword>
<dbReference type="EMBL" id="JANBPG010000097">
    <property type="protein sequence ID" value="KAJ1900178.1"/>
    <property type="molecule type" value="Genomic_DNA"/>
</dbReference>
<name>A0ACC1ISM8_9FUNG</name>
<sequence>MKYLLCSLMQALLAAMLALAVLGYPIETTEENPSSDSAEVSQAMDRIFTTLVQRTFGPRSLDHAEIYYKTRFFTSHMQARMRYISSQQDLVINNDEDVISSSNKADTDVAGNDSDDKELMLSKSEAEQLNSIMQEMWLASRKLYQSSGCLSYDLTLCNGQSSTKGAKFSDTERLAMAEWEKRLSTPFVAGKKLPKTEAEEIRRLMANIHAVLLENSATTA</sequence>
<evidence type="ECO:0000313" key="1">
    <source>
        <dbReference type="EMBL" id="KAJ1900178.1"/>
    </source>
</evidence>
<organism evidence="1 2">
    <name type="scientific">Kickxella alabastrina</name>
    <dbReference type="NCBI Taxonomy" id="61397"/>
    <lineage>
        <taxon>Eukaryota</taxon>
        <taxon>Fungi</taxon>
        <taxon>Fungi incertae sedis</taxon>
        <taxon>Zoopagomycota</taxon>
        <taxon>Kickxellomycotina</taxon>
        <taxon>Kickxellomycetes</taxon>
        <taxon>Kickxellales</taxon>
        <taxon>Kickxellaceae</taxon>
        <taxon>Kickxella</taxon>
    </lineage>
</organism>
<protein>
    <submittedName>
        <fullName evidence="1">Uncharacterized protein</fullName>
    </submittedName>
</protein>
<gene>
    <name evidence="1" type="ORF">LPJ66_001636</name>
</gene>
<accession>A0ACC1ISM8</accession>
<comment type="caution">
    <text evidence="1">The sequence shown here is derived from an EMBL/GenBank/DDBJ whole genome shotgun (WGS) entry which is preliminary data.</text>
</comment>
<dbReference type="Proteomes" id="UP001150581">
    <property type="component" value="Unassembled WGS sequence"/>
</dbReference>
<proteinExistence type="predicted"/>
<evidence type="ECO:0000313" key="2">
    <source>
        <dbReference type="Proteomes" id="UP001150581"/>
    </source>
</evidence>
<reference evidence="1" key="1">
    <citation type="submission" date="2022-07" db="EMBL/GenBank/DDBJ databases">
        <title>Phylogenomic reconstructions and comparative analyses of Kickxellomycotina fungi.</title>
        <authorList>
            <person name="Reynolds N.K."/>
            <person name="Stajich J.E."/>
            <person name="Barry K."/>
            <person name="Grigoriev I.V."/>
            <person name="Crous P."/>
            <person name="Smith M.E."/>
        </authorList>
    </citation>
    <scope>NUCLEOTIDE SEQUENCE</scope>
    <source>
        <strain evidence="1">Benny 63K</strain>
    </source>
</reference>